<dbReference type="Proteomes" id="UP000242861">
    <property type="component" value="Unassembled WGS sequence"/>
</dbReference>
<accession>A0A2I0CNY8</accession>
<dbReference type="EMBL" id="PIYS01000018">
    <property type="protein sequence ID" value="PKF70855.1"/>
    <property type="molecule type" value="Genomic_DNA"/>
</dbReference>
<evidence type="ECO:0000313" key="3">
    <source>
        <dbReference type="Proteomes" id="UP000242861"/>
    </source>
</evidence>
<evidence type="ECO:0000256" key="1">
    <source>
        <dbReference type="SAM" id="MobiDB-lite"/>
    </source>
</evidence>
<reference evidence="3" key="1">
    <citation type="submission" date="2017-12" db="EMBL/GenBank/DDBJ databases">
        <authorList>
            <person name="Yu X.-Y."/>
        </authorList>
    </citation>
    <scope>NUCLEOTIDE SEQUENCE [LARGE SCALE GENOMIC DNA]</scope>
    <source>
        <strain evidence="3">ZYSR67-Z</strain>
    </source>
</reference>
<comment type="caution">
    <text evidence="2">The sequence shown here is derived from an EMBL/GenBank/DDBJ whole genome shotgun (WGS) entry which is preliminary data.</text>
</comment>
<feature type="compositionally biased region" description="Low complexity" evidence="1">
    <location>
        <begin position="25"/>
        <end position="34"/>
    </location>
</feature>
<sequence length="65" mass="6353">MWGWLVLARCCLVCGGTGGTGGTASTGAASSGSPRETRGGTGGTDTPAPGACPWGECLELLRLAI</sequence>
<protein>
    <submittedName>
        <fullName evidence="2">Uncharacterized protein</fullName>
    </submittedName>
</protein>
<dbReference type="AlphaFoldDB" id="A0A2I0CNY8"/>
<evidence type="ECO:0000313" key="2">
    <source>
        <dbReference type="EMBL" id="PKF70855.1"/>
    </source>
</evidence>
<proteinExistence type="predicted"/>
<organism evidence="2 3">
    <name type="scientific">Pseudomonas fluvialis</name>
    <dbReference type="NCBI Taxonomy" id="1793966"/>
    <lineage>
        <taxon>Bacteria</taxon>
        <taxon>Pseudomonadati</taxon>
        <taxon>Pseudomonadota</taxon>
        <taxon>Gammaproteobacteria</taxon>
        <taxon>Pseudomonadales</taxon>
        <taxon>Pseudomonadaceae</taxon>
        <taxon>Pseudomonas</taxon>
    </lineage>
</organism>
<name>A0A2I0CNY8_9PSED</name>
<feature type="region of interest" description="Disordered" evidence="1">
    <location>
        <begin position="16"/>
        <end position="51"/>
    </location>
</feature>
<gene>
    <name evidence="2" type="ORF">CW360_10025</name>
</gene>